<sequence length="203" mass="22660">MDSNTRQSGQKNKNKKLVILVSGFALIIAAVFALVIYNSIQQEKAKRIAADKKYVHAMHQFVSDGYKAGTKAEEMVKTLQDVWHDAIFEATYEIDGKIHASGMDFNDAIQAQYTSFEKNGDLSKLESHQAALEVDMDKLKNPPAKYKDIYQDIVDAYGSLKEFTEMADDPSGSLDSFTDKANELDSEVAKKLNAVDVQLPEEK</sequence>
<name>A0AAU7WF41_9BACI</name>
<dbReference type="EMBL" id="CP158453">
    <property type="protein sequence ID" value="XBX97768.1"/>
    <property type="molecule type" value="Genomic_DNA"/>
</dbReference>
<evidence type="ECO:0000313" key="2">
    <source>
        <dbReference type="EMBL" id="XBX97768.1"/>
    </source>
</evidence>
<dbReference type="GeneID" id="93260965"/>
<protein>
    <submittedName>
        <fullName evidence="2">Uncharacterized protein</fullName>
    </submittedName>
</protein>
<reference evidence="2" key="1">
    <citation type="submission" date="2024-06" db="EMBL/GenBank/DDBJ databases">
        <authorList>
            <person name="Huang C.H."/>
            <person name="Ting Y.S."/>
            <person name="Cheng Y.H."/>
        </authorList>
    </citation>
    <scope>NUCLEOTIDE SEQUENCE</scope>
    <source>
        <strain evidence="2">TCI803</strain>
    </source>
</reference>
<organism evidence="2">
    <name type="scientific">Heyndrickxia faecalis</name>
    <dbReference type="NCBI Taxonomy" id="2824910"/>
    <lineage>
        <taxon>Bacteria</taxon>
        <taxon>Bacillati</taxon>
        <taxon>Bacillota</taxon>
        <taxon>Bacilli</taxon>
        <taxon>Bacillales</taxon>
        <taxon>Bacillaceae</taxon>
        <taxon>Heyndrickxia</taxon>
    </lineage>
</organism>
<keyword evidence="1" id="KW-0472">Membrane</keyword>
<keyword evidence="1" id="KW-1133">Transmembrane helix</keyword>
<feature type="transmembrane region" description="Helical" evidence="1">
    <location>
        <begin position="17"/>
        <end position="37"/>
    </location>
</feature>
<evidence type="ECO:0000256" key="1">
    <source>
        <dbReference type="SAM" id="Phobius"/>
    </source>
</evidence>
<accession>A0AAU7WF41</accession>
<dbReference type="RefSeq" id="WP_350346344.1">
    <property type="nucleotide sequence ID" value="NZ_CP158453.1"/>
</dbReference>
<dbReference type="AlphaFoldDB" id="A0AAU7WF41"/>
<gene>
    <name evidence="2" type="ORF">ABR335_15150</name>
</gene>
<keyword evidence="1" id="KW-0812">Transmembrane</keyword>
<proteinExistence type="predicted"/>